<feature type="transmembrane region" description="Helical" evidence="5">
    <location>
        <begin position="128"/>
        <end position="153"/>
    </location>
</feature>
<dbReference type="InterPro" id="IPR019427">
    <property type="entry name" value="7TM_GPCR_serpentine_rcpt_Srw"/>
</dbReference>
<feature type="non-terminal residue" evidence="7">
    <location>
        <position position="1"/>
    </location>
</feature>
<accession>A0A7R9L1D7</accession>
<keyword evidence="2 5" id="KW-0812">Transmembrane</keyword>
<dbReference type="PANTHER" id="PTHR47023:SF1">
    <property type="entry name" value="SEX PEPTIDE RECEPTOR"/>
    <property type="match status" value="1"/>
</dbReference>
<dbReference type="PROSITE" id="PS50262">
    <property type="entry name" value="G_PROTEIN_RECEP_F1_2"/>
    <property type="match status" value="1"/>
</dbReference>
<dbReference type="PANTHER" id="PTHR47023">
    <property type="entry name" value="SEX PEPTIDE RECEPTOR"/>
    <property type="match status" value="1"/>
</dbReference>
<name>A0A7R9L1D7_9ACAR</name>
<dbReference type="GO" id="GO:0016020">
    <property type="term" value="C:membrane"/>
    <property type="evidence" value="ECO:0007669"/>
    <property type="project" value="UniProtKB-SubCell"/>
</dbReference>
<protein>
    <recommendedName>
        <fullName evidence="6">G-protein coupled receptors family 1 profile domain-containing protein</fullName>
    </recommendedName>
</protein>
<reference evidence="7" key="1">
    <citation type="submission" date="2020-11" db="EMBL/GenBank/DDBJ databases">
        <authorList>
            <person name="Tran Van P."/>
        </authorList>
    </citation>
    <scope>NUCLEOTIDE SEQUENCE</scope>
</reference>
<organism evidence="7">
    <name type="scientific">Medioppia subpectinata</name>
    <dbReference type="NCBI Taxonomy" id="1979941"/>
    <lineage>
        <taxon>Eukaryota</taxon>
        <taxon>Metazoa</taxon>
        <taxon>Ecdysozoa</taxon>
        <taxon>Arthropoda</taxon>
        <taxon>Chelicerata</taxon>
        <taxon>Arachnida</taxon>
        <taxon>Acari</taxon>
        <taxon>Acariformes</taxon>
        <taxon>Sarcoptiformes</taxon>
        <taxon>Oribatida</taxon>
        <taxon>Brachypylina</taxon>
        <taxon>Oppioidea</taxon>
        <taxon>Oppiidae</taxon>
        <taxon>Medioppia</taxon>
    </lineage>
</organism>
<gene>
    <name evidence="7" type="ORF">OSB1V03_LOCUS13674</name>
</gene>
<dbReference type="SUPFAM" id="SSF81321">
    <property type="entry name" value="Family A G protein-coupled receptor-like"/>
    <property type="match status" value="1"/>
</dbReference>
<feature type="transmembrane region" description="Helical" evidence="5">
    <location>
        <begin position="174"/>
        <end position="194"/>
    </location>
</feature>
<dbReference type="Gene3D" id="1.20.1070.10">
    <property type="entry name" value="Rhodopsin 7-helix transmembrane proteins"/>
    <property type="match status" value="1"/>
</dbReference>
<feature type="domain" description="G-protein coupled receptors family 1 profile" evidence="6">
    <location>
        <begin position="139"/>
        <end position="296"/>
    </location>
</feature>
<dbReference type="InterPro" id="IPR053071">
    <property type="entry name" value="GPCR1-related_rcpt"/>
</dbReference>
<dbReference type="EMBL" id="OC867038">
    <property type="protein sequence ID" value="CAD7633277.1"/>
    <property type="molecule type" value="Genomic_DNA"/>
</dbReference>
<evidence type="ECO:0000313" key="7">
    <source>
        <dbReference type="EMBL" id="CAD7633277.1"/>
    </source>
</evidence>
<dbReference type="GO" id="GO:0008528">
    <property type="term" value="F:G protein-coupled peptide receptor activity"/>
    <property type="evidence" value="ECO:0007669"/>
    <property type="project" value="InterPro"/>
</dbReference>
<evidence type="ECO:0000256" key="5">
    <source>
        <dbReference type="SAM" id="Phobius"/>
    </source>
</evidence>
<evidence type="ECO:0000256" key="2">
    <source>
        <dbReference type="ARBA" id="ARBA00022692"/>
    </source>
</evidence>
<feature type="transmembrane region" description="Helical" evidence="5">
    <location>
        <begin position="71"/>
        <end position="93"/>
    </location>
</feature>
<dbReference type="AlphaFoldDB" id="A0A7R9L1D7"/>
<dbReference type="InterPro" id="IPR017452">
    <property type="entry name" value="GPCR_Rhodpsn_7TM"/>
</dbReference>
<comment type="subcellular location">
    <subcellularLocation>
        <location evidence="1">Membrane</location>
    </subcellularLocation>
</comment>
<dbReference type="EMBL" id="CAJPIZ010012463">
    <property type="protein sequence ID" value="CAG2113707.1"/>
    <property type="molecule type" value="Genomic_DNA"/>
</dbReference>
<evidence type="ECO:0000259" key="6">
    <source>
        <dbReference type="PROSITE" id="PS50262"/>
    </source>
</evidence>
<feature type="transmembrane region" description="Helical" evidence="5">
    <location>
        <begin position="237"/>
        <end position="259"/>
    </location>
</feature>
<evidence type="ECO:0000256" key="3">
    <source>
        <dbReference type="ARBA" id="ARBA00022989"/>
    </source>
</evidence>
<dbReference type="OrthoDB" id="5962323at2759"/>
<dbReference type="Proteomes" id="UP000759131">
    <property type="component" value="Unassembled WGS sequence"/>
</dbReference>
<evidence type="ECO:0000256" key="1">
    <source>
        <dbReference type="ARBA" id="ARBA00004370"/>
    </source>
</evidence>
<keyword evidence="3 5" id="KW-1133">Transmembrane helix</keyword>
<dbReference type="Pfam" id="PF10324">
    <property type="entry name" value="7TM_GPCR_Srw"/>
    <property type="match status" value="1"/>
</dbReference>
<proteinExistence type="predicted"/>
<evidence type="ECO:0000313" key="8">
    <source>
        <dbReference type="Proteomes" id="UP000759131"/>
    </source>
</evidence>
<keyword evidence="8" id="KW-1185">Reference proteome</keyword>
<sequence>IMDAIPTQETIYVANGQYYSARPIINITTTADTAIDYIPSYVANDSLLNNHDDIEMPINLLNVTGDMPFEYAVVMFGYIMPFLLVVTIVANILIRLDNWDDKGRGTMKIYMCNLLVTFYDVGCMRTYAYYYMIEVIPAFFHTASIWFTLLLAGQRYIYICHPTTARTWCTTPRVIRAICTIFLLALLHQITRFFDRQYVSVRFLLNDSPQTGCQILSSEWVADIEDYYYTSYYTFRIIFVHIGPCAALVVFNVLLLIALREANDKRLKLFNNSGQQNNAENQRKIQFASIQCNECL</sequence>
<evidence type="ECO:0000256" key="4">
    <source>
        <dbReference type="ARBA" id="ARBA00023136"/>
    </source>
</evidence>
<keyword evidence="4 5" id="KW-0472">Membrane</keyword>